<dbReference type="Proteomes" id="UP000436006">
    <property type="component" value="Unassembled WGS sequence"/>
</dbReference>
<protein>
    <submittedName>
        <fullName evidence="2">Uncharacterized protein</fullName>
    </submittedName>
</protein>
<evidence type="ECO:0000313" key="3">
    <source>
        <dbReference type="Proteomes" id="UP000436006"/>
    </source>
</evidence>
<keyword evidence="1" id="KW-0472">Membrane</keyword>
<gene>
    <name evidence="2" type="ORF">GO755_32850</name>
</gene>
<keyword evidence="3" id="KW-1185">Reference proteome</keyword>
<keyword evidence="1" id="KW-0812">Transmembrane</keyword>
<evidence type="ECO:0000256" key="1">
    <source>
        <dbReference type="SAM" id="Phobius"/>
    </source>
</evidence>
<dbReference type="RefSeq" id="WP_157589685.1">
    <property type="nucleotide sequence ID" value="NZ_WPIN01000019.1"/>
</dbReference>
<dbReference type="AlphaFoldDB" id="A0A7K1SM56"/>
<dbReference type="EMBL" id="WPIN01000019">
    <property type="protein sequence ID" value="MVM34864.1"/>
    <property type="molecule type" value="Genomic_DNA"/>
</dbReference>
<name>A0A7K1SM56_9BACT</name>
<organism evidence="2 3">
    <name type="scientific">Spirosoma arboris</name>
    <dbReference type="NCBI Taxonomy" id="2682092"/>
    <lineage>
        <taxon>Bacteria</taxon>
        <taxon>Pseudomonadati</taxon>
        <taxon>Bacteroidota</taxon>
        <taxon>Cytophagia</taxon>
        <taxon>Cytophagales</taxon>
        <taxon>Cytophagaceae</taxon>
        <taxon>Spirosoma</taxon>
    </lineage>
</organism>
<feature type="transmembrane region" description="Helical" evidence="1">
    <location>
        <begin position="121"/>
        <end position="146"/>
    </location>
</feature>
<feature type="transmembrane region" description="Helical" evidence="1">
    <location>
        <begin position="204"/>
        <end position="220"/>
    </location>
</feature>
<sequence>MADKNTQYQGYAETFDIAQIKRNMYGYWGSHNPTNEEIENFLSHNPDLQDRANKVIQFNADSVSTVAAVKVAYSGTTQAERVAWINERLQAIENRADFIKARADIIISSLKELGATGAGDVFLSLWGAAFSIAVPVFGTLLSSLFVGGFMGASADTINDQQTRLQTYSNDIQQLAIIKAALVKELNGYEQTDPTSNAANAWPTWYYYVGAGLLLLLVVWIRRRNLKRRKR</sequence>
<reference evidence="2 3" key="1">
    <citation type="submission" date="2019-12" db="EMBL/GenBank/DDBJ databases">
        <title>Spirosoma sp. HMF4905 genome sequencing and assembly.</title>
        <authorList>
            <person name="Kang H."/>
            <person name="Cha I."/>
            <person name="Kim H."/>
            <person name="Joh K."/>
        </authorList>
    </citation>
    <scope>NUCLEOTIDE SEQUENCE [LARGE SCALE GENOMIC DNA]</scope>
    <source>
        <strain evidence="2 3">HMF4905</strain>
    </source>
</reference>
<accession>A0A7K1SM56</accession>
<comment type="caution">
    <text evidence="2">The sequence shown here is derived from an EMBL/GenBank/DDBJ whole genome shotgun (WGS) entry which is preliminary data.</text>
</comment>
<keyword evidence="1" id="KW-1133">Transmembrane helix</keyword>
<evidence type="ECO:0000313" key="2">
    <source>
        <dbReference type="EMBL" id="MVM34864.1"/>
    </source>
</evidence>
<proteinExistence type="predicted"/>